<protein>
    <submittedName>
        <fullName evidence="2">Uncharacterized protein</fullName>
    </submittedName>
</protein>
<organism evidence="2 3">
    <name type="scientific">Streptomyces glebosus</name>
    <dbReference type="NCBI Taxonomy" id="249580"/>
    <lineage>
        <taxon>Bacteria</taxon>
        <taxon>Bacillati</taxon>
        <taxon>Actinomycetota</taxon>
        <taxon>Actinomycetes</taxon>
        <taxon>Kitasatosporales</taxon>
        <taxon>Streptomycetaceae</taxon>
        <taxon>Streptomyces</taxon>
    </lineage>
</organism>
<reference evidence="2 3" key="1">
    <citation type="submission" date="2019-12" db="EMBL/GenBank/DDBJ databases">
        <title>Whole genome shotgun sequence of Streptomyces hygroscopicus subsp. glebosus NBRC 13786.</title>
        <authorList>
            <person name="Ichikawa N."/>
            <person name="Kimura A."/>
            <person name="Kitahashi Y."/>
            <person name="Komaki H."/>
            <person name="Tamura T."/>
        </authorList>
    </citation>
    <scope>NUCLEOTIDE SEQUENCE [LARGE SCALE GENOMIC DNA]</scope>
    <source>
        <strain evidence="2 3">NBRC 13786</strain>
    </source>
</reference>
<sequence>MRAANDPVNSAPKVISRPALSPLPPPPPPPVPPPSQPTPPPPNSPLSGIPEIGDGKSAGTVGERTGTRQEPAGRAGAPAAGNANRRSDIRMFRTGHPHSTGAAPYGTMSP</sequence>
<evidence type="ECO:0000313" key="3">
    <source>
        <dbReference type="Proteomes" id="UP000430079"/>
    </source>
</evidence>
<dbReference type="AlphaFoldDB" id="A0A640T4P7"/>
<proteinExistence type="predicted"/>
<dbReference type="EMBL" id="BLIO01000001">
    <property type="protein sequence ID" value="GFE17266.1"/>
    <property type="molecule type" value="Genomic_DNA"/>
</dbReference>
<gene>
    <name evidence="2" type="ORF">Sgleb_53130</name>
</gene>
<keyword evidence="3" id="KW-1185">Reference proteome</keyword>
<feature type="region of interest" description="Disordered" evidence="1">
    <location>
        <begin position="1"/>
        <end position="110"/>
    </location>
</feature>
<comment type="caution">
    <text evidence="2">The sequence shown here is derived from an EMBL/GenBank/DDBJ whole genome shotgun (WGS) entry which is preliminary data.</text>
</comment>
<feature type="compositionally biased region" description="Pro residues" evidence="1">
    <location>
        <begin position="21"/>
        <end position="44"/>
    </location>
</feature>
<evidence type="ECO:0000313" key="2">
    <source>
        <dbReference type="EMBL" id="GFE17266.1"/>
    </source>
</evidence>
<accession>A0A640T4P7</accession>
<dbReference type="Proteomes" id="UP000430079">
    <property type="component" value="Unassembled WGS sequence"/>
</dbReference>
<name>A0A640T4P7_9ACTN</name>
<evidence type="ECO:0000256" key="1">
    <source>
        <dbReference type="SAM" id="MobiDB-lite"/>
    </source>
</evidence>
<feature type="compositionally biased region" description="Low complexity" evidence="1">
    <location>
        <begin position="72"/>
        <end position="84"/>
    </location>
</feature>